<dbReference type="EMBL" id="UPHM01000061">
    <property type="protein sequence ID" value="VAZ94393.1"/>
    <property type="molecule type" value="Genomic_DNA"/>
</dbReference>
<protein>
    <submittedName>
        <fullName evidence="1">Uncharacterized protein</fullName>
    </submittedName>
</protein>
<dbReference type="GeneID" id="66595880"/>
<evidence type="ECO:0000313" key="2">
    <source>
        <dbReference type="EMBL" id="VAZ94393.1"/>
    </source>
</evidence>
<dbReference type="AlphaFoldDB" id="A0AB38UTM3"/>
<keyword evidence="3" id="KW-1185">Reference proteome</keyword>
<sequence>MHTVTITAVEDGAAWERLALRTNVEAKLLVPLPWSPLHDMSLAEVPSDGREHELTLYLEDTMWPYQDKLR</sequence>
<evidence type="ECO:0000313" key="4">
    <source>
        <dbReference type="Proteomes" id="UP000279331"/>
    </source>
</evidence>
<organism evidence="1 4">
    <name type="scientific">Mycobacterium persicum</name>
    <dbReference type="NCBI Taxonomy" id="1487726"/>
    <lineage>
        <taxon>Bacteria</taxon>
        <taxon>Bacillati</taxon>
        <taxon>Actinomycetota</taxon>
        <taxon>Actinomycetes</taxon>
        <taxon>Mycobacteriales</taxon>
        <taxon>Mycobacteriaceae</taxon>
        <taxon>Mycobacterium</taxon>
    </lineage>
</organism>
<reference evidence="3 4" key="1">
    <citation type="submission" date="2018-09" db="EMBL/GenBank/DDBJ databases">
        <authorList>
            <person name="Tagini F."/>
        </authorList>
    </citation>
    <scope>NUCLEOTIDE SEQUENCE [LARGE SCALE GENOMIC DNA]</scope>
    <source>
        <strain evidence="2 3">MK4</strain>
        <strain evidence="1 4">MK42</strain>
    </source>
</reference>
<proteinExistence type="predicted"/>
<dbReference type="Proteomes" id="UP000279331">
    <property type="component" value="Unassembled WGS sequence"/>
</dbReference>
<gene>
    <name evidence="1" type="ORF">LAUMK42_02872</name>
    <name evidence="2" type="ORF">LAUMK4_02800</name>
</gene>
<dbReference type="Proteomes" id="UP000271464">
    <property type="component" value="Unassembled WGS sequence"/>
</dbReference>
<dbReference type="RefSeq" id="WP_075546719.1">
    <property type="nucleotide sequence ID" value="NZ_CADEAW010000097.1"/>
</dbReference>
<dbReference type="EMBL" id="UPHL01000071">
    <property type="protein sequence ID" value="VAZ84053.1"/>
    <property type="molecule type" value="Genomic_DNA"/>
</dbReference>
<comment type="caution">
    <text evidence="1">The sequence shown here is derived from an EMBL/GenBank/DDBJ whole genome shotgun (WGS) entry which is preliminary data.</text>
</comment>
<evidence type="ECO:0000313" key="1">
    <source>
        <dbReference type="EMBL" id="VAZ84053.1"/>
    </source>
</evidence>
<accession>A0AB38UTM3</accession>
<name>A0AB38UTM3_9MYCO</name>
<evidence type="ECO:0000313" key="3">
    <source>
        <dbReference type="Proteomes" id="UP000271464"/>
    </source>
</evidence>